<evidence type="ECO:0000313" key="1">
    <source>
        <dbReference type="EMBL" id="KAK3883343.1"/>
    </source>
</evidence>
<reference evidence="1" key="1">
    <citation type="submission" date="2023-10" db="EMBL/GenBank/DDBJ databases">
        <title>Genome assemblies of two species of porcelain crab, Petrolisthes cinctipes and Petrolisthes manimaculis (Anomura: Porcellanidae).</title>
        <authorList>
            <person name="Angst P."/>
        </authorList>
    </citation>
    <scope>NUCLEOTIDE SEQUENCE</scope>
    <source>
        <strain evidence="1">PB745_01</strain>
        <tissue evidence="1">Gill</tissue>
    </source>
</reference>
<keyword evidence="2" id="KW-1185">Reference proteome</keyword>
<proteinExistence type="predicted"/>
<protein>
    <submittedName>
        <fullName evidence="1">Uncharacterized protein</fullName>
    </submittedName>
</protein>
<dbReference type="Proteomes" id="UP001286313">
    <property type="component" value="Unassembled WGS sequence"/>
</dbReference>
<comment type="caution">
    <text evidence="1">The sequence shown here is derived from an EMBL/GenBank/DDBJ whole genome shotgun (WGS) entry which is preliminary data.</text>
</comment>
<dbReference type="EMBL" id="JAWQEG010000998">
    <property type="protein sequence ID" value="KAK3883343.1"/>
    <property type="molecule type" value="Genomic_DNA"/>
</dbReference>
<evidence type="ECO:0000313" key="2">
    <source>
        <dbReference type="Proteomes" id="UP001286313"/>
    </source>
</evidence>
<accession>A0AAE1KTN9</accession>
<dbReference type="AlphaFoldDB" id="A0AAE1KTN9"/>
<sequence length="75" mass="8291">MLEEVEKEFVDYKADEITTMEVDYAIKKMKNGKAPGVDEIPVEILKGHSSEAVTELGVFPLVPLLLPTNPAVAYK</sequence>
<name>A0AAE1KTN9_PETCI</name>
<gene>
    <name evidence="1" type="ORF">Pcinc_012379</name>
</gene>
<organism evidence="1 2">
    <name type="scientific">Petrolisthes cinctipes</name>
    <name type="common">Flat porcelain crab</name>
    <dbReference type="NCBI Taxonomy" id="88211"/>
    <lineage>
        <taxon>Eukaryota</taxon>
        <taxon>Metazoa</taxon>
        <taxon>Ecdysozoa</taxon>
        <taxon>Arthropoda</taxon>
        <taxon>Crustacea</taxon>
        <taxon>Multicrustacea</taxon>
        <taxon>Malacostraca</taxon>
        <taxon>Eumalacostraca</taxon>
        <taxon>Eucarida</taxon>
        <taxon>Decapoda</taxon>
        <taxon>Pleocyemata</taxon>
        <taxon>Anomura</taxon>
        <taxon>Galatheoidea</taxon>
        <taxon>Porcellanidae</taxon>
        <taxon>Petrolisthes</taxon>
    </lineage>
</organism>